<dbReference type="InterPro" id="IPR036296">
    <property type="entry name" value="SKP1-like_dim_sf"/>
</dbReference>
<evidence type="ECO:0000259" key="3">
    <source>
        <dbReference type="Pfam" id="PF01466"/>
    </source>
</evidence>
<feature type="signal peptide" evidence="2">
    <location>
        <begin position="1"/>
        <end position="22"/>
    </location>
</feature>
<gene>
    <name evidence="4" type="ORF">CTI12_AA456180</name>
</gene>
<dbReference type="SUPFAM" id="SSF81382">
    <property type="entry name" value="Skp1 dimerisation domain-like"/>
    <property type="match status" value="1"/>
</dbReference>
<comment type="caution">
    <text evidence="4">The sequence shown here is derived from an EMBL/GenBank/DDBJ whole genome shotgun (WGS) entry which is preliminary data.</text>
</comment>
<sequence length="258" mass="29330">MVAIWWTAAVMVIVSGWNNTNSRNKNSANSKNLTSKNYIPASKNQYCTNNNIELLYYLLIPKKPRHNYNILYKNEGPSVVALVLDFFYSSKALFSRVFKGFQDGLMAVNSSSSMGESLTELLTPAKSLQMTQLVDLLCGPLVKLVEISTDEEIRQAFGIPDDITEEDKWTPIQINTDNSEVRLFNKLCARKRKEIKQKEKMKNVEVEAPPVDNRSIDDLMSFINGENEEIGNLEPNYLIWANLEPSEANLEPNYLKPN</sequence>
<dbReference type="InterPro" id="IPR011333">
    <property type="entry name" value="SKP1/BTB/POZ_sf"/>
</dbReference>
<evidence type="ECO:0000256" key="1">
    <source>
        <dbReference type="ARBA" id="ARBA00004906"/>
    </source>
</evidence>
<feature type="chain" id="PRO_5015403253" evidence="2">
    <location>
        <begin position="23"/>
        <end position="258"/>
    </location>
</feature>
<reference evidence="4 5" key="1">
    <citation type="journal article" date="2018" name="Mol. Plant">
        <title>The genome of Artemisia annua provides insight into the evolution of Asteraceae family and artemisinin biosynthesis.</title>
        <authorList>
            <person name="Shen Q."/>
            <person name="Zhang L."/>
            <person name="Liao Z."/>
            <person name="Wang S."/>
            <person name="Yan T."/>
            <person name="Shi P."/>
            <person name="Liu M."/>
            <person name="Fu X."/>
            <person name="Pan Q."/>
            <person name="Wang Y."/>
            <person name="Lv Z."/>
            <person name="Lu X."/>
            <person name="Zhang F."/>
            <person name="Jiang W."/>
            <person name="Ma Y."/>
            <person name="Chen M."/>
            <person name="Hao X."/>
            <person name="Li L."/>
            <person name="Tang Y."/>
            <person name="Lv G."/>
            <person name="Zhou Y."/>
            <person name="Sun X."/>
            <person name="Brodelius P.E."/>
            <person name="Rose J.K.C."/>
            <person name="Tang K."/>
        </authorList>
    </citation>
    <scope>NUCLEOTIDE SEQUENCE [LARGE SCALE GENOMIC DNA]</scope>
    <source>
        <strain evidence="5">cv. Huhao1</strain>
        <tissue evidence="4">Leaf</tissue>
    </source>
</reference>
<name>A0A2U1LTI5_ARTAN</name>
<dbReference type="STRING" id="35608.A0A2U1LTI5"/>
<dbReference type="OrthoDB" id="2342932at2759"/>
<accession>A0A2U1LTI5</accession>
<dbReference type="AlphaFoldDB" id="A0A2U1LTI5"/>
<feature type="domain" description="SKP1 component dimerisation" evidence="3">
    <location>
        <begin position="132"/>
        <end position="167"/>
    </location>
</feature>
<evidence type="ECO:0000313" key="4">
    <source>
        <dbReference type="EMBL" id="PWA52309.1"/>
    </source>
</evidence>
<dbReference type="Gene3D" id="3.30.710.10">
    <property type="entry name" value="Potassium Channel Kv1.1, Chain A"/>
    <property type="match status" value="1"/>
</dbReference>
<keyword evidence="2" id="KW-0732">Signal</keyword>
<evidence type="ECO:0000313" key="5">
    <source>
        <dbReference type="Proteomes" id="UP000245207"/>
    </source>
</evidence>
<dbReference type="Proteomes" id="UP000245207">
    <property type="component" value="Unassembled WGS sequence"/>
</dbReference>
<dbReference type="EMBL" id="PKPP01007833">
    <property type="protein sequence ID" value="PWA52309.1"/>
    <property type="molecule type" value="Genomic_DNA"/>
</dbReference>
<organism evidence="4 5">
    <name type="scientific">Artemisia annua</name>
    <name type="common">Sweet wormwood</name>
    <dbReference type="NCBI Taxonomy" id="35608"/>
    <lineage>
        <taxon>Eukaryota</taxon>
        <taxon>Viridiplantae</taxon>
        <taxon>Streptophyta</taxon>
        <taxon>Embryophyta</taxon>
        <taxon>Tracheophyta</taxon>
        <taxon>Spermatophyta</taxon>
        <taxon>Magnoliopsida</taxon>
        <taxon>eudicotyledons</taxon>
        <taxon>Gunneridae</taxon>
        <taxon>Pentapetalae</taxon>
        <taxon>asterids</taxon>
        <taxon>campanulids</taxon>
        <taxon>Asterales</taxon>
        <taxon>Asteraceae</taxon>
        <taxon>Asteroideae</taxon>
        <taxon>Anthemideae</taxon>
        <taxon>Artemisiinae</taxon>
        <taxon>Artemisia</taxon>
    </lineage>
</organism>
<keyword evidence="5" id="KW-1185">Reference proteome</keyword>
<evidence type="ECO:0000256" key="2">
    <source>
        <dbReference type="SAM" id="SignalP"/>
    </source>
</evidence>
<protein>
    <submittedName>
        <fullName evidence="4">SKP1-like protein 21</fullName>
    </submittedName>
</protein>
<dbReference type="GO" id="GO:0006511">
    <property type="term" value="P:ubiquitin-dependent protein catabolic process"/>
    <property type="evidence" value="ECO:0007669"/>
    <property type="project" value="InterPro"/>
</dbReference>
<dbReference type="InterPro" id="IPR016072">
    <property type="entry name" value="Skp1_comp_dimer"/>
</dbReference>
<dbReference type="Pfam" id="PF01466">
    <property type="entry name" value="Skp1"/>
    <property type="match status" value="1"/>
</dbReference>
<comment type="pathway">
    <text evidence="1">Protein modification; protein ubiquitination.</text>
</comment>
<proteinExistence type="predicted"/>